<comment type="caution">
    <text evidence="19">The sequence shown here is derived from an EMBL/GenBank/DDBJ whole genome shotgun (WGS) entry which is preliminary data.</text>
</comment>
<comment type="pathway">
    <text evidence="13">Steroid metabolism; cholesterol degradation.</text>
</comment>
<dbReference type="SUPFAM" id="SSF48264">
    <property type="entry name" value="Cytochrome P450"/>
    <property type="match status" value="1"/>
</dbReference>
<evidence type="ECO:0000256" key="8">
    <source>
        <dbReference type="ARBA" id="ARBA00023004"/>
    </source>
</evidence>
<reference evidence="20" key="1">
    <citation type="submission" date="2016-09" db="EMBL/GenBank/DDBJ databases">
        <authorList>
            <person name="Greninger A.L."/>
            <person name="Jerome K.R."/>
            <person name="Mcnair B."/>
            <person name="Wallis C."/>
            <person name="Fang F."/>
        </authorList>
    </citation>
    <scope>NUCLEOTIDE SEQUENCE [LARGE SCALE GENOMIC DNA]</scope>
    <source>
        <strain evidence="20">M6</strain>
    </source>
</reference>
<keyword evidence="5 18" id="KW-0479">Metal-binding</keyword>
<proteinExistence type="inferred from homology"/>
<dbReference type="EMBL" id="MIHA01000021">
    <property type="protein sequence ID" value="ODQ87518.1"/>
    <property type="molecule type" value="Genomic_DNA"/>
</dbReference>
<dbReference type="AlphaFoldDB" id="A0A1E3RCA2"/>
<protein>
    <recommendedName>
        <fullName evidence="14">Steroid C26-monooxygenase</fullName>
    </recommendedName>
    <alternativeName>
        <fullName evidence="15">Cholest-4-en-3-one C26-monooxygenase</fullName>
    </alternativeName>
    <alternativeName>
        <fullName evidence="17">Cholesterol C26-monooxygenase</fullName>
    </alternativeName>
    <alternativeName>
        <fullName evidence="16">Steroid C27-monooxygenase</fullName>
    </alternativeName>
</protein>
<keyword evidence="7 18" id="KW-0560">Oxidoreductase</keyword>
<evidence type="ECO:0000256" key="6">
    <source>
        <dbReference type="ARBA" id="ARBA00022963"/>
    </source>
</evidence>
<dbReference type="PANTHER" id="PTHR46696">
    <property type="entry name" value="P450, PUTATIVE (EUROFUNG)-RELATED"/>
    <property type="match status" value="1"/>
</dbReference>
<keyword evidence="6" id="KW-0442">Lipid degradation</keyword>
<dbReference type="Gene3D" id="1.10.630.10">
    <property type="entry name" value="Cytochrome P450"/>
    <property type="match status" value="1"/>
</dbReference>
<evidence type="ECO:0000256" key="10">
    <source>
        <dbReference type="ARBA" id="ARBA00023098"/>
    </source>
</evidence>
<evidence type="ECO:0000256" key="7">
    <source>
        <dbReference type="ARBA" id="ARBA00023002"/>
    </source>
</evidence>
<keyword evidence="9 18" id="KW-0503">Monooxygenase</keyword>
<evidence type="ECO:0000313" key="20">
    <source>
        <dbReference type="Proteomes" id="UP000094053"/>
    </source>
</evidence>
<accession>A0A1E3RCA2</accession>
<organism evidence="19 20">
    <name type="scientific">Mycolicibacterium flavescens</name>
    <name type="common">Mycobacterium flavescens</name>
    <dbReference type="NCBI Taxonomy" id="1776"/>
    <lineage>
        <taxon>Bacteria</taxon>
        <taxon>Bacillati</taxon>
        <taxon>Actinomycetota</taxon>
        <taxon>Actinomycetes</taxon>
        <taxon>Mycobacteriales</taxon>
        <taxon>Mycobacteriaceae</taxon>
        <taxon>Mycolicibacterium</taxon>
    </lineage>
</organism>
<dbReference type="PANTHER" id="PTHR46696:SF6">
    <property type="entry name" value="P450, PUTATIVE (EUROFUNG)-RELATED"/>
    <property type="match status" value="1"/>
</dbReference>
<keyword evidence="3" id="KW-0153">Cholesterol metabolism</keyword>
<dbReference type="InterPro" id="IPR017972">
    <property type="entry name" value="Cyt_P450_CS"/>
</dbReference>
<evidence type="ECO:0000256" key="18">
    <source>
        <dbReference type="RuleBase" id="RU000461"/>
    </source>
</evidence>
<dbReference type="GO" id="GO:0004497">
    <property type="term" value="F:monooxygenase activity"/>
    <property type="evidence" value="ECO:0007669"/>
    <property type="project" value="UniProtKB-KW"/>
</dbReference>
<evidence type="ECO:0000313" key="19">
    <source>
        <dbReference type="EMBL" id="ODQ87518.1"/>
    </source>
</evidence>
<evidence type="ECO:0000256" key="2">
    <source>
        <dbReference type="ARBA" id="ARBA00010617"/>
    </source>
</evidence>
<evidence type="ECO:0000256" key="11">
    <source>
        <dbReference type="ARBA" id="ARBA00023166"/>
    </source>
</evidence>
<evidence type="ECO:0000256" key="3">
    <source>
        <dbReference type="ARBA" id="ARBA00022548"/>
    </source>
</evidence>
<gene>
    <name evidence="19" type="ORF">BHQ18_23190</name>
</gene>
<evidence type="ECO:0000256" key="1">
    <source>
        <dbReference type="ARBA" id="ARBA00001971"/>
    </source>
</evidence>
<name>A0A1E3RCA2_MYCFV</name>
<keyword evidence="11" id="KW-1207">Sterol metabolism</keyword>
<dbReference type="GO" id="GO:0008203">
    <property type="term" value="P:cholesterol metabolic process"/>
    <property type="evidence" value="ECO:0007669"/>
    <property type="project" value="UniProtKB-KW"/>
</dbReference>
<comment type="similarity">
    <text evidence="2 18">Belongs to the cytochrome P450 family.</text>
</comment>
<dbReference type="STRING" id="1776.BHQ18_23190"/>
<evidence type="ECO:0000256" key="14">
    <source>
        <dbReference type="ARBA" id="ARBA00070775"/>
    </source>
</evidence>
<evidence type="ECO:0000256" key="12">
    <source>
        <dbReference type="ARBA" id="ARBA00023221"/>
    </source>
</evidence>
<dbReference type="GO" id="GO:0016705">
    <property type="term" value="F:oxidoreductase activity, acting on paired donors, with incorporation or reduction of molecular oxygen"/>
    <property type="evidence" value="ECO:0007669"/>
    <property type="project" value="InterPro"/>
</dbReference>
<dbReference type="FunFam" id="1.10.630.10:FF:000018">
    <property type="entry name" value="Cytochrome P450 monooxygenase"/>
    <property type="match status" value="1"/>
</dbReference>
<keyword evidence="10" id="KW-0443">Lipid metabolism</keyword>
<dbReference type="RefSeq" id="WP_069416005.1">
    <property type="nucleotide sequence ID" value="NZ_JACKUL010000033.1"/>
</dbReference>
<dbReference type="InterPro" id="IPR002397">
    <property type="entry name" value="Cyt_P450_B"/>
</dbReference>
<dbReference type="PRINTS" id="PR00359">
    <property type="entry name" value="BP450"/>
</dbReference>
<keyword evidence="4 18" id="KW-0349">Heme</keyword>
<evidence type="ECO:0000256" key="13">
    <source>
        <dbReference type="ARBA" id="ARBA00049645"/>
    </source>
</evidence>
<keyword evidence="12" id="KW-0753">Steroid metabolism</keyword>
<dbReference type="InterPro" id="IPR001128">
    <property type="entry name" value="Cyt_P450"/>
</dbReference>
<evidence type="ECO:0000256" key="17">
    <source>
        <dbReference type="ARBA" id="ARBA00083909"/>
    </source>
</evidence>
<evidence type="ECO:0000256" key="15">
    <source>
        <dbReference type="ARBA" id="ARBA00079588"/>
    </source>
</evidence>
<dbReference type="Proteomes" id="UP000094053">
    <property type="component" value="Unassembled WGS sequence"/>
</dbReference>
<dbReference type="Pfam" id="PF00067">
    <property type="entry name" value="p450"/>
    <property type="match status" value="2"/>
</dbReference>
<sequence>MFRACPTVDVDLPDGTAAVAVARQSDVRTVLSDDRFSRAQFRMRTPSAGSDFGLVNVDPPLHTVRRRLLRGWLTMRSAQQARPRIELVANGLVDDLLEKGPPADIYAQFCHPFPTLVHMDLLGLDVADLPYLAPRLAVAWSSDRYHGDEAANQLREYLASQIARARRAGAAGGLIAALARQDPASGLTDPEIVALSMGLLMAGAETTGSHLALSLVEILERPGLADELRHNPGAIPSAVEELLRWVWFDGRAGGPGKPHVATADVELHDRLISKGQVVIPLVDVANRDPDVFADPDDFCPHRYPNPHLGFGHGRHQCIGMAFARVELQVALQVVLSRLDGMALVPGARINWRTGIFTRGVSDLPVTWRRGGQ</sequence>
<comment type="cofactor">
    <cofactor evidence="1">
        <name>heme</name>
        <dbReference type="ChEBI" id="CHEBI:30413"/>
    </cofactor>
</comment>
<dbReference type="InterPro" id="IPR036396">
    <property type="entry name" value="Cyt_P450_sf"/>
</dbReference>
<dbReference type="GO" id="GO:0020037">
    <property type="term" value="F:heme binding"/>
    <property type="evidence" value="ECO:0007669"/>
    <property type="project" value="InterPro"/>
</dbReference>
<dbReference type="GO" id="GO:0005506">
    <property type="term" value="F:iron ion binding"/>
    <property type="evidence" value="ECO:0007669"/>
    <property type="project" value="InterPro"/>
</dbReference>
<evidence type="ECO:0000256" key="16">
    <source>
        <dbReference type="ARBA" id="ARBA00082981"/>
    </source>
</evidence>
<evidence type="ECO:0000256" key="9">
    <source>
        <dbReference type="ARBA" id="ARBA00023033"/>
    </source>
</evidence>
<evidence type="ECO:0000256" key="4">
    <source>
        <dbReference type="ARBA" id="ARBA00022617"/>
    </source>
</evidence>
<dbReference type="GO" id="GO:0016042">
    <property type="term" value="P:lipid catabolic process"/>
    <property type="evidence" value="ECO:0007669"/>
    <property type="project" value="UniProtKB-KW"/>
</dbReference>
<evidence type="ECO:0000256" key="5">
    <source>
        <dbReference type="ARBA" id="ARBA00022723"/>
    </source>
</evidence>
<keyword evidence="8 18" id="KW-0408">Iron</keyword>
<dbReference type="PROSITE" id="PS00086">
    <property type="entry name" value="CYTOCHROME_P450"/>
    <property type="match status" value="1"/>
</dbReference>
<dbReference type="PRINTS" id="PR00385">
    <property type="entry name" value="P450"/>
</dbReference>
<keyword evidence="20" id="KW-1185">Reference proteome</keyword>